<comment type="caution">
    <text evidence="2">The sequence shown here is derived from an EMBL/GenBank/DDBJ whole genome shotgun (WGS) entry which is preliminary data.</text>
</comment>
<feature type="compositionally biased region" description="Basic and acidic residues" evidence="1">
    <location>
        <begin position="19"/>
        <end position="28"/>
    </location>
</feature>
<feature type="region of interest" description="Disordered" evidence="1">
    <location>
        <begin position="17"/>
        <end position="39"/>
    </location>
</feature>
<organism evidence="2 3">
    <name type="scientific">Portunus trituberculatus</name>
    <name type="common">Swimming crab</name>
    <name type="synonym">Neptunus trituberculatus</name>
    <dbReference type="NCBI Taxonomy" id="210409"/>
    <lineage>
        <taxon>Eukaryota</taxon>
        <taxon>Metazoa</taxon>
        <taxon>Ecdysozoa</taxon>
        <taxon>Arthropoda</taxon>
        <taxon>Crustacea</taxon>
        <taxon>Multicrustacea</taxon>
        <taxon>Malacostraca</taxon>
        <taxon>Eumalacostraca</taxon>
        <taxon>Eucarida</taxon>
        <taxon>Decapoda</taxon>
        <taxon>Pleocyemata</taxon>
        <taxon>Brachyura</taxon>
        <taxon>Eubrachyura</taxon>
        <taxon>Portunoidea</taxon>
        <taxon>Portunidae</taxon>
        <taxon>Portuninae</taxon>
        <taxon>Portunus</taxon>
    </lineage>
</organism>
<evidence type="ECO:0000313" key="2">
    <source>
        <dbReference type="EMBL" id="MPC89323.1"/>
    </source>
</evidence>
<name>A0A5B7J4C6_PORTR</name>
<feature type="compositionally biased region" description="Low complexity" evidence="1">
    <location>
        <begin position="68"/>
        <end position="77"/>
    </location>
</feature>
<feature type="region of interest" description="Disordered" evidence="1">
    <location>
        <begin position="57"/>
        <end position="98"/>
    </location>
</feature>
<proteinExistence type="predicted"/>
<reference evidence="2 3" key="1">
    <citation type="submission" date="2019-05" db="EMBL/GenBank/DDBJ databases">
        <title>Another draft genome of Portunus trituberculatus and its Hox gene families provides insights of decapod evolution.</title>
        <authorList>
            <person name="Jeong J.-H."/>
            <person name="Song I."/>
            <person name="Kim S."/>
            <person name="Choi T."/>
            <person name="Kim D."/>
            <person name="Ryu S."/>
            <person name="Kim W."/>
        </authorList>
    </citation>
    <scope>NUCLEOTIDE SEQUENCE [LARGE SCALE GENOMIC DNA]</scope>
    <source>
        <tissue evidence="2">Muscle</tissue>
    </source>
</reference>
<dbReference type="AlphaFoldDB" id="A0A5B7J4C6"/>
<sequence length="180" mass="20022">MTGRAKLSKIIHVKPFQLSDEKNKENLDISKPIQHTPQDATLLDTKLPSSLTNSIEDVYVGSPRPSLRKPTPSPSSNRRSRSLDRLTASGTSSDRRNSYFDIRNHTHSLGSQQELAPVFTTTYRTVFSTLTTNTPTTAMNGANSYSNSSKNSLSNASIGSRFKTAEFTFQKSPVKRRAKW</sequence>
<protein>
    <submittedName>
        <fullName evidence="2">Uncharacterized protein</fullName>
    </submittedName>
</protein>
<evidence type="ECO:0000313" key="3">
    <source>
        <dbReference type="Proteomes" id="UP000324222"/>
    </source>
</evidence>
<evidence type="ECO:0000256" key="1">
    <source>
        <dbReference type="SAM" id="MobiDB-lite"/>
    </source>
</evidence>
<accession>A0A5B7J4C6</accession>
<keyword evidence="3" id="KW-1185">Reference proteome</keyword>
<dbReference type="EMBL" id="VSRR010080629">
    <property type="protein sequence ID" value="MPC89323.1"/>
    <property type="molecule type" value="Genomic_DNA"/>
</dbReference>
<dbReference type="Proteomes" id="UP000324222">
    <property type="component" value="Unassembled WGS sequence"/>
</dbReference>
<gene>
    <name evidence="2" type="ORF">E2C01_084263</name>
</gene>